<dbReference type="GO" id="GO:0016705">
    <property type="term" value="F:oxidoreductase activity, acting on paired donors, with incorporation or reduction of molecular oxygen"/>
    <property type="evidence" value="ECO:0007669"/>
    <property type="project" value="InterPro"/>
</dbReference>
<dbReference type="Proteomes" id="UP000469430">
    <property type="component" value="Unassembled WGS sequence"/>
</dbReference>
<protein>
    <submittedName>
        <fullName evidence="4">LLM class flavin-dependent oxidoreductase</fullName>
    </submittedName>
</protein>
<evidence type="ECO:0000259" key="3">
    <source>
        <dbReference type="Pfam" id="PF00296"/>
    </source>
</evidence>
<evidence type="ECO:0000313" key="5">
    <source>
        <dbReference type="Proteomes" id="UP000469430"/>
    </source>
</evidence>
<dbReference type="SUPFAM" id="SSF51679">
    <property type="entry name" value="Bacterial luciferase-like"/>
    <property type="match status" value="1"/>
</dbReference>
<gene>
    <name evidence="4" type="ORF">GRI97_09355</name>
</gene>
<dbReference type="GO" id="GO:0005829">
    <property type="term" value="C:cytosol"/>
    <property type="evidence" value="ECO:0007669"/>
    <property type="project" value="TreeGrafter"/>
</dbReference>
<keyword evidence="5" id="KW-1185">Reference proteome</keyword>
<sequence length="320" mass="34970">MRIDLYGWTRDATRGDHRDFLALFEEADRLGFDGVWFNEFHFQDPPQPYPSTLLLAAALFARTERIRIGTSILVLPLHGPLLLAEMIAQLDHQSGGRLDIGIGRGTDPQTFTILGIDHAQARERFEAAFDTMLRVWSQPLSPEHRASAPPLQQPHPPLYQAGTTPETLGFAARRGLPLLLSLEPPEGRQLATYAQALAETGAAGTLARSSLCRYLCMGRNTAGAEAAVDELLSRRQTARDASAKARGVEPAPFDRNTILSEQVIWGDPEQCIAQIAALRQTRGTGALRLVFNGNGVIDNASALASMRLFAETVLPAVRDV</sequence>
<proteinExistence type="predicted"/>
<dbReference type="PANTHER" id="PTHR30137">
    <property type="entry name" value="LUCIFERASE-LIKE MONOOXYGENASE"/>
    <property type="match status" value="1"/>
</dbReference>
<dbReference type="EMBL" id="WTYJ01000002">
    <property type="protein sequence ID" value="MXO99195.1"/>
    <property type="molecule type" value="Genomic_DNA"/>
</dbReference>
<keyword evidence="1" id="KW-0560">Oxidoreductase</keyword>
<dbReference type="InterPro" id="IPR050766">
    <property type="entry name" value="Bact_Lucif_Oxidored"/>
</dbReference>
<keyword evidence="2" id="KW-0503">Monooxygenase</keyword>
<evidence type="ECO:0000256" key="1">
    <source>
        <dbReference type="ARBA" id="ARBA00023002"/>
    </source>
</evidence>
<dbReference type="InterPro" id="IPR011251">
    <property type="entry name" value="Luciferase-like_dom"/>
</dbReference>
<accession>A0A6I4TSS1</accession>
<dbReference type="InterPro" id="IPR036661">
    <property type="entry name" value="Luciferase-like_sf"/>
</dbReference>
<dbReference type="RefSeq" id="WP_161390941.1">
    <property type="nucleotide sequence ID" value="NZ_JBHSCP010000001.1"/>
</dbReference>
<evidence type="ECO:0000256" key="2">
    <source>
        <dbReference type="ARBA" id="ARBA00023033"/>
    </source>
</evidence>
<dbReference type="PANTHER" id="PTHR30137:SF8">
    <property type="entry name" value="BLR5498 PROTEIN"/>
    <property type="match status" value="1"/>
</dbReference>
<dbReference type="Gene3D" id="3.20.20.30">
    <property type="entry name" value="Luciferase-like domain"/>
    <property type="match status" value="1"/>
</dbReference>
<name>A0A6I4TSS1_9SPHN</name>
<dbReference type="GO" id="GO:0004497">
    <property type="term" value="F:monooxygenase activity"/>
    <property type="evidence" value="ECO:0007669"/>
    <property type="project" value="UniProtKB-KW"/>
</dbReference>
<reference evidence="4 5" key="1">
    <citation type="submission" date="2019-12" db="EMBL/GenBank/DDBJ databases">
        <title>Genomic-based taxomic classification of the family Erythrobacteraceae.</title>
        <authorList>
            <person name="Xu L."/>
        </authorList>
    </citation>
    <scope>NUCLEOTIDE SEQUENCE [LARGE SCALE GENOMIC DNA]</scope>
    <source>
        <strain evidence="4 5">S36</strain>
    </source>
</reference>
<dbReference type="AlphaFoldDB" id="A0A6I4TSS1"/>
<feature type="domain" description="Luciferase-like" evidence="3">
    <location>
        <begin position="16"/>
        <end position="283"/>
    </location>
</feature>
<dbReference type="OrthoDB" id="5728724at2"/>
<comment type="caution">
    <text evidence="4">The sequence shown here is derived from an EMBL/GenBank/DDBJ whole genome shotgun (WGS) entry which is preliminary data.</text>
</comment>
<evidence type="ECO:0000313" key="4">
    <source>
        <dbReference type="EMBL" id="MXO99195.1"/>
    </source>
</evidence>
<dbReference type="Pfam" id="PF00296">
    <property type="entry name" value="Bac_luciferase"/>
    <property type="match status" value="1"/>
</dbReference>
<organism evidence="4 5">
    <name type="scientific">Croceibacterium xixiisoli</name>
    <dbReference type="NCBI Taxonomy" id="1476466"/>
    <lineage>
        <taxon>Bacteria</taxon>
        <taxon>Pseudomonadati</taxon>
        <taxon>Pseudomonadota</taxon>
        <taxon>Alphaproteobacteria</taxon>
        <taxon>Sphingomonadales</taxon>
        <taxon>Erythrobacteraceae</taxon>
        <taxon>Croceibacterium</taxon>
    </lineage>
</organism>